<accession>A0ACC1BV17</accession>
<dbReference type="EMBL" id="CM047899">
    <property type="protein sequence ID" value="KAJ0102808.1"/>
    <property type="molecule type" value="Genomic_DNA"/>
</dbReference>
<organism evidence="1 2">
    <name type="scientific">Pistacia atlantica</name>
    <dbReference type="NCBI Taxonomy" id="434234"/>
    <lineage>
        <taxon>Eukaryota</taxon>
        <taxon>Viridiplantae</taxon>
        <taxon>Streptophyta</taxon>
        <taxon>Embryophyta</taxon>
        <taxon>Tracheophyta</taxon>
        <taxon>Spermatophyta</taxon>
        <taxon>Magnoliopsida</taxon>
        <taxon>eudicotyledons</taxon>
        <taxon>Gunneridae</taxon>
        <taxon>Pentapetalae</taxon>
        <taxon>rosids</taxon>
        <taxon>malvids</taxon>
        <taxon>Sapindales</taxon>
        <taxon>Anacardiaceae</taxon>
        <taxon>Pistacia</taxon>
    </lineage>
</organism>
<keyword evidence="2" id="KW-1185">Reference proteome</keyword>
<evidence type="ECO:0000313" key="2">
    <source>
        <dbReference type="Proteomes" id="UP001164250"/>
    </source>
</evidence>
<dbReference type="Proteomes" id="UP001164250">
    <property type="component" value="Chromosome 3"/>
</dbReference>
<evidence type="ECO:0000313" key="1">
    <source>
        <dbReference type="EMBL" id="KAJ0102808.1"/>
    </source>
</evidence>
<name>A0ACC1BV17_9ROSI</name>
<sequence>MASIAPENLDGVDVSKLNSVFLMSLLEESQGEEYNDEKLESFIRSLEAEINPTTIEDQESVIDLRVLICNDVQVMDEFTLDDMELEGASSSSSLLSEDDLSLCMDFHGDDQMDCFVEFGGVTDHSQLYDGAPTLENNGCYNFVWPETHNTVIC</sequence>
<reference evidence="2" key="1">
    <citation type="journal article" date="2023" name="G3 (Bethesda)">
        <title>Genome assembly and association tests identify interacting loci associated with vigor, precocity, and sex in interspecific pistachio rootstocks.</title>
        <authorList>
            <person name="Palmer W."/>
            <person name="Jacygrad E."/>
            <person name="Sagayaradj S."/>
            <person name="Cavanaugh K."/>
            <person name="Han R."/>
            <person name="Bertier L."/>
            <person name="Beede B."/>
            <person name="Kafkas S."/>
            <person name="Golino D."/>
            <person name="Preece J."/>
            <person name="Michelmore R."/>
        </authorList>
    </citation>
    <scope>NUCLEOTIDE SEQUENCE [LARGE SCALE GENOMIC DNA]</scope>
</reference>
<gene>
    <name evidence="1" type="ORF">Patl1_05023</name>
</gene>
<protein>
    <submittedName>
        <fullName evidence="1">Uncharacterized protein</fullName>
    </submittedName>
</protein>
<comment type="caution">
    <text evidence="1">The sequence shown here is derived from an EMBL/GenBank/DDBJ whole genome shotgun (WGS) entry which is preliminary data.</text>
</comment>
<proteinExistence type="predicted"/>